<reference evidence="1 2" key="1">
    <citation type="submission" date="2020-03" db="EMBL/GenBank/DDBJ databases">
        <title>WGS of actinomycetes isolated from Thailand.</title>
        <authorList>
            <person name="Thawai C."/>
        </authorList>
    </citation>
    <scope>NUCLEOTIDE SEQUENCE [LARGE SCALE GENOMIC DNA]</scope>
    <source>
        <strain evidence="1 2">PRB2-1</strain>
    </source>
</reference>
<organism evidence="1 2">
    <name type="scientific">Actinacidiphila epipremni</name>
    <dbReference type="NCBI Taxonomy" id="2053013"/>
    <lineage>
        <taxon>Bacteria</taxon>
        <taxon>Bacillati</taxon>
        <taxon>Actinomycetota</taxon>
        <taxon>Actinomycetes</taxon>
        <taxon>Kitasatosporales</taxon>
        <taxon>Streptomycetaceae</taxon>
        <taxon>Actinacidiphila</taxon>
    </lineage>
</organism>
<proteinExistence type="predicted"/>
<dbReference type="Proteomes" id="UP000734511">
    <property type="component" value="Unassembled WGS sequence"/>
</dbReference>
<evidence type="ECO:0000313" key="2">
    <source>
        <dbReference type="Proteomes" id="UP000734511"/>
    </source>
</evidence>
<protein>
    <submittedName>
        <fullName evidence="1">Uncharacterized protein</fullName>
    </submittedName>
</protein>
<dbReference type="InterPro" id="IPR055602">
    <property type="entry name" value="DUF7178"/>
</dbReference>
<comment type="caution">
    <text evidence="1">The sequence shown here is derived from an EMBL/GenBank/DDBJ whole genome shotgun (WGS) entry which is preliminary data.</text>
</comment>
<sequence>MVVDRHAHDVAVGQTYGNRERGLSAARRYELPARCYREAAERLGELPSTVQAVTWVVHTDRVAGTGTRAPRPSEVMALAA</sequence>
<gene>
    <name evidence="1" type="ORF">HCN08_24225</name>
</gene>
<keyword evidence="2" id="KW-1185">Reference proteome</keyword>
<dbReference type="EMBL" id="JAATEJ010000022">
    <property type="protein sequence ID" value="NJP46491.1"/>
    <property type="molecule type" value="Genomic_DNA"/>
</dbReference>
<evidence type="ECO:0000313" key="1">
    <source>
        <dbReference type="EMBL" id="NJP46491.1"/>
    </source>
</evidence>
<name>A0ABX0ZTC1_9ACTN</name>
<dbReference type="Pfam" id="PF23802">
    <property type="entry name" value="DUF7178"/>
    <property type="match status" value="1"/>
</dbReference>
<accession>A0ABX0ZTC1</accession>